<name>R7SHA5_FOMME</name>
<keyword evidence="1" id="KW-0343">GTPase activation</keyword>
<dbReference type="OrthoDB" id="120976at2759"/>
<evidence type="ECO:0000313" key="5">
    <source>
        <dbReference type="EMBL" id="EJC97672.1"/>
    </source>
</evidence>
<dbReference type="InterPro" id="IPR032675">
    <property type="entry name" value="LRR_dom_sf"/>
</dbReference>
<organism evidence="5 6">
    <name type="scientific">Fomitiporia mediterranea (strain MF3/22)</name>
    <name type="common">Grapevine white-rot fungus</name>
    <dbReference type="NCBI Taxonomy" id="694068"/>
    <lineage>
        <taxon>Eukaryota</taxon>
        <taxon>Fungi</taxon>
        <taxon>Dikarya</taxon>
        <taxon>Basidiomycota</taxon>
        <taxon>Agaricomycotina</taxon>
        <taxon>Agaricomycetes</taxon>
        <taxon>Hymenochaetales</taxon>
        <taxon>Hymenochaetaceae</taxon>
        <taxon>Fomitiporia</taxon>
    </lineage>
</organism>
<dbReference type="PANTHER" id="PTHR24113">
    <property type="entry name" value="RAN GTPASE-ACTIVATING PROTEIN 1"/>
    <property type="match status" value="1"/>
</dbReference>
<dbReference type="OMA" id="HIESMDA"/>
<protein>
    <submittedName>
        <fullName evidence="5">RNI-like protein</fullName>
    </submittedName>
</protein>
<keyword evidence="6" id="KW-1185">Reference proteome</keyword>
<keyword evidence="2" id="KW-0433">Leucine-rich repeat</keyword>
<dbReference type="SUPFAM" id="SSF52047">
    <property type="entry name" value="RNI-like"/>
    <property type="match status" value="1"/>
</dbReference>
<evidence type="ECO:0000256" key="1">
    <source>
        <dbReference type="ARBA" id="ARBA00022468"/>
    </source>
</evidence>
<sequence>MSIATTTSTTAATMSTSARTIMTRRTSVPRVSLSTRQHIDMHERGLVGPAGAREIIAAIKTRKSVTKLILGHNELGGEGCRELFRFLCTDEGRRYQIAEISLNANVVDDVGLEAIAEYLDGNLYLRELFLNNNAFQGEIEVAVKLSAAINTSKLELISLTSNKRLSDKFFIPFISHLDSPTLRELQLSAVGLTRLSAPALTAYCISPRSRALESLRCNGNSLGTRAVRALLTALRGSNFTLQRLEVYANAEFIDSDLGTDEDRETETETEESVEEARARWTTCEQDMKNMLIRNEVLRRKVHEEALALLLYARTLLLNSSRRSSSSTSSSHSRPSSSSRTPPISSLGLPDLKDPRLVGSTSDYGNLLQSTSDSETNKESLSSSKPTLFSISASPAPSLSAFPFRALPIELQHYILAFLSPSLSVAQRVRIFSFASDPTTLRPLLPSLRPTSPHAGCIPDPASLPFSSSSPGTNSTPSSPDLSGMGVGVGMGMGTGPLSPNSTLPQSTTRPTTTATGMGTSLSPISDIGTGKRRIMMDMLTPITSMSRCAGGKCMGAGGSVLCHRAEVRMRWLAEVGCVRFDVDGRGEKDVLMLIAGTRAGES</sequence>
<dbReference type="eggNOG" id="ENOG502SAZM">
    <property type="taxonomic scope" value="Eukaryota"/>
</dbReference>
<feature type="region of interest" description="Disordered" evidence="4">
    <location>
        <begin position="445"/>
        <end position="527"/>
    </location>
</feature>
<evidence type="ECO:0000256" key="3">
    <source>
        <dbReference type="ARBA" id="ARBA00022737"/>
    </source>
</evidence>
<dbReference type="InterPro" id="IPR027038">
    <property type="entry name" value="RanGap"/>
</dbReference>
<dbReference type="GO" id="GO:0005829">
    <property type="term" value="C:cytosol"/>
    <property type="evidence" value="ECO:0007669"/>
    <property type="project" value="TreeGrafter"/>
</dbReference>
<feature type="compositionally biased region" description="Low complexity" evidence="4">
    <location>
        <begin position="501"/>
        <end position="522"/>
    </location>
</feature>
<evidence type="ECO:0000256" key="2">
    <source>
        <dbReference type="ARBA" id="ARBA00022614"/>
    </source>
</evidence>
<feature type="compositionally biased region" description="Low complexity" evidence="4">
    <location>
        <begin position="321"/>
        <end position="345"/>
    </location>
</feature>
<dbReference type="RefSeq" id="XP_007272024.1">
    <property type="nucleotide sequence ID" value="XM_007271962.1"/>
</dbReference>
<keyword evidence="3" id="KW-0677">Repeat</keyword>
<dbReference type="PANTHER" id="PTHR24113:SF12">
    <property type="entry name" value="RAN GTPASE-ACTIVATING PROTEIN 1"/>
    <property type="match status" value="1"/>
</dbReference>
<dbReference type="GO" id="GO:0005634">
    <property type="term" value="C:nucleus"/>
    <property type="evidence" value="ECO:0007669"/>
    <property type="project" value="TreeGrafter"/>
</dbReference>
<dbReference type="EMBL" id="JH717986">
    <property type="protein sequence ID" value="EJC97672.1"/>
    <property type="molecule type" value="Genomic_DNA"/>
</dbReference>
<feature type="compositionally biased region" description="Gly residues" evidence="4">
    <location>
        <begin position="484"/>
        <end position="494"/>
    </location>
</feature>
<dbReference type="AlphaFoldDB" id="R7SHA5"/>
<dbReference type="GO" id="GO:0006913">
    <property type="term" value="P:nucleocytoplasmic transport"/>
    <property type="evidence" value="ECO:0007669"/>
    <property type="project" value="TreeGrafter"/>
</dbReference>
<dbReference type="Gene3D" id="3.80.10.10">
    <property type="entry name" value="Ribonuclease Inhibitor"/>
    <property type="match status" value="1"/>
</dbReference>
<dbReference type="Proteomes" id="UP000053630">
    <property type="component" value="Unassembled WGS sequence"/>
</dbReference>
<feature type="region of interest" description="Disordered" evidence="4">
    <location>
        <begin position="321"/>
        <end position="381"/>
    </location>
</feature>
<reference evidence="6" key="1">
    <citation type="journal article" date="2012" name="Science">
        <title>The Paleozoic origin of enzymatic lignin decomposition reconstructed from 31 fungal genomes.</title>
        <authorList>
            <person name="Floudas D."/>
            <person name="Binder M."/>
            <person name="Riley R."/>
            <person name="Barry K."/>
            <person name="Blanchette R.A."/>
            <person name="Henrissat B."/>
            <person name="Martinez A.T."/>
            <person name="Otillar R."/>
            <person name="Spatafora J.W."/>
            <person name="Yadav J.S."/>
            <person name="Aerts A."/>
            <person name="Benoit I."/>
            <person name="Boyd A."/>
            <person name="Carlson A."/>
            <person name="Copeland A."/>
            <person name="Coutinho P.M."/>
            <person name="de Vries R.P."/>
            <person name="Ferreira P."/>
            <person name="Findley K."/>
            <person name="Foster B."/>
            <person name="Gaskell J."/>
            <person name="Glotzer D."/>
            <person name="Gorecki P."/>
            <person name="Heitman J."/>
            <person name="Hesse C."/>
            <person name="Hori C."/>
            <person name="Igarashi K."/>
            <person name="Jurgens J.A."/>
            <person name="Kallen N."/>
            <person name="Kersten P."/>
            <person name="Kohler A."/>
            <person name="Kuees U."/>
            <person name="Kumar T.K.A."/>
            <person name="Kuo A."/>
            <person name="LaButti K."/>
            <person name="Larrondo L.F."/>
            <person name="Lindquist E."/>
            <person name="Ling A."/>
            <person name="Lombard V."/>
            <person name="Lucas S."/>
            <person name="Lundell T."/>
            <person name="Martin R."/>
            <person name="McLaughlin D.J."/>
            <person name="Morgenstern I."/>
            <person name="Morin E."/>
            <person name="Murat C."/>
            <person name="Nagy L.G."/>
            <person name="Nolan M."/>
            <person name="Ohm R.A."/>
            <person name="Patyshakuliyeva A."/>
            <person name="Rokas A."/>
            <person name="Ruiz-Duenas F.J."/>
            <person name="Sabat G."/>
            <person name="Salamov A."/>
            <person name="Samejima M."/>
            <person name="Schmutz J."/>
            <person name="Slot J.C."/>
            <person name="St John F."/>
            <person name="Stenlid J."/>
            <person name="Sun H."/>
            <person name="Sun S."/>
            <person name="Syed K."/>
            <person name="Tsang A."/>
            <person name="Wiebenga A."/>
            <person name="Young D."/>
            <person name="Pisabarro A."/>
            <person name="Eastwood D.C."/>
            <person name="Martin F."/>
            <person name="Cullen D."/>
            <person name="Grigoriev I.V."/>
            <person name="Hibbett D.S."/>
        </authorList>
    </citation>
    <scope>NUCLEOTIDE SEQUENCE [LARGE SCALE GENOMIC DNA]</scope>
    <source>
        <strain evidence="6">MF3/22</strain>
    </source>
</reference>
<proteinExistence type="predicted"/>
<dbReference type="KEGG" id="fme:FOMMEDRAFT_24294"/>
<feature type="compositionally biased region" description="Polar residues" evidence="4">
    <location>
        <begin position="358"/>
        <end position="381"/>
    </location>
</feature>
<dbReference type="GO" id="GO:0048471">
    <property type="term" value="C:perinuclear region of cytoplasm"/>
    <property type="evidence" value="ECO:0007669"/>
    <property type="project" value="TreeGrafter"/>
</dbReference>
<evidence type="ECO:0000256" key="4">
    <source>
        <dbReference type="SAM" id="MobiDB-lite"/>
    </source>
</evidence>
<accession>R7SHA5</accession>
<evidence type="ECO:0000313" key="6">
    <source>
        <dbReference type="Proteomes" id="UP000053630"/>
    </source>
</evidence>
<dbReference type="GO" id="GO:0031267">
    <property type="term" value="F:small GTPase binding"/>
    <property type="evidence" value="ECO:0007669"/>
    <property type="project" value="TreeGrafter"/>
</dbReference>
<gene>
    <name evidence="5" type="ORF">FOMMEDRAFT_24294</name>
</gene>
<dbReference type="GeneID" id="18678449"/>
<dbReference type="GO" id="GO:0005096">
    <property type="term" value="F:GTPase activator activity"/>
    <property type="evidence" value="ECO:0007669"/>
    <property type="project" value="UniProtKB-KW"/>
</dbReference>
<feature type="compositionally biased region" description="Low complexity" evidence="4">
    <location>
        <begin position="445"/>
        <end position="479"/>
    </location>
</feature>